<dbReference type="InterPro" id="IPR006764">
    <property type="entry name" value="SAM_dep_MeTrfase_SAV2177_type"/>
</dbReference>
<protein>
    <submittedName>
        <fullName evidence="1">SAM-dependent methyltransferase</fullName>
    </submittedName>
</protein>
<keyword evidence="1" id="KW-0489">Methyltransferase</keyword>
<dbReference type="GO" id="GO:0008168">
    <property type="term" value="F:methyltransferase activity"/>
    <property type="evidence" value="ECO:0007669"/>
    <property type="project" value="UniProtKB-KW"/>
</dbReference>
<dbReference type="RefSeq" id="WP_119924515.1">
    <property type="nucleotide sequence ID" value="NZ_QZEY01000001.1"/>
</dbReference>
<dbReference type="EMBL" id="QZEY01000001">
    <property type="protein sequence ID" value="RJL35542.1"/>
    <property type="molecule type" value="Genomic_DNA"/>
</dbReference>
<evidence type="ECO:0000313" key="1">
    <source>
        <dbReference type="EMBL" id="RJL35542.1"/>
    </source>
</evidence>
<keyword evidence="1" id="KW-0808">Transferase</keyword>
<sequence length="222" mass="23484">MSAGGARDNRAFLGAAVRHLAGLGVRQFLDIGTGLPTQENVHQVAQRADPAARVVYVDNDTVVVSHARALLAATPGTVAIKGDLREPGRILADPELRGLIDLDRPVAVLLLLILHFIRDDREVRDILRQITSALAPGSYLVISHGTAGADVEPGQADELQQVYARALRDSLTPRPAAEIAGFLDGLRLVGPGVVPVTYWSPEAPPYDGPDLPGALGVVARVP</sequence>
<comment type="caution">
    <text evidence="1">The sequence shown here is derived from an EMBL/GenBank/DDBJ whole genome shotgun (WGS) entry which is preliminary data.</text>
</comment>
<evidence type="ECO:0000313" key="2">
    <source>
        <dbReference type="Proteomes" id="UP000265768"/>
    </source>
</evidence>
<keyword evidence="2" id="KW-1185">Reference proteome</keyword>
<dbReference type="AlphaFoldDB" id="A0A3A4AY01"/>
<dbReference type="GO" id="GO:0032259">
    <property type="term" value="P:methylation"/>
    <property type="evidence" value="ECO:0007669"/>
    <property type="project" value="UniProtKB-KW"/>
</dbReference>
<gene>
    <name evidence="1" type="ORF">D5H75_01720</name>
</gene>
<dbReference type="SUPFAM" id="SSF53335">
    <property type="entry name" value="S-adenosyl-L-methionine-dependent methyltransferases"/>
    <property type="match status" value="1"/>
</dbReference>
<dbReference type="InterPro" id="IPR029063">
    <property type="entry name" value="SAM-dependent_MTases_sf"/>
</dbReference>
<dbReference type="Gene3D" id="3.40.50.150">
    <property type="entry name" value="Vaccinia Virus protein VP39"/>
    <property type="match status" value="1"/>
</dbReference>
<proteinExistence type="predicted"/>
<reference evidence="1 2" key="1">
    <citation type="submission" date="2018-09" db="EMBL/GenBank/DDBJ databases">
        <title>YIM 75507 draft genome.</title>
        <authorList>
            <person name="Tang S."/>
            <person name="Feng Y."/>
        </authorList>
    </citation>
    <scope>NUCLEOTIDE SEQUENCE [LARGE SCALE GENOMIC DNA]</scope>
    <source>
        <strain evidence="1 2">YIM 75507</strain>
    </source>
</reference>
<dbReference type="OrthoDB" id="4134439at2"/>
<dbReference type="Pfam" id="PF04672">
    <property type="entry name" value="Methyltransf_19"/>
    <property type="match status" value="1"/>
</dbReference>
<dbReference type="Proteomes" id="UP000265768">
    <property type="component" value="Unassembled WGS sequence"/>
</dbReference>
<accession>A0A3A4AY01</accession>
<name>A0A3A4AY01_9ACTN</name>
<organism evidence="1 2">
    <name type="scientific">Bailinhaonella thermotolerans</name>
    <dbReference type="NCBI Taxonomy" id="1070861"/>
    <lineage>
        <taxon>Bacteria</taxon>
        <taxon>Bacillati</taxon>
        <taxon>Actinomycetota</taxon>
        <taxon>Actinomycetes</taxon>
        <taxon>Streptosporangiales</taxon>
        <taxon>Streptosporangiaceae</taxon>
        <taxon>Bailinhaonella</taxon>
    </lineage>
</organism>